<evidence type="ECO:0000313" key="1">
    <source>
        <dbReference type="EMBL" id="KAH3852475.1"/>
    </source>
</evidence>
<dbReference type="EMBL" id="JAIWYP010000003">
    <property type="protein sequence ID" value="KAH3852475.1"/>
    <property type="molecule type" value="Genomic_DNA"/>
</dbReference>
<reference evidence="1" key="1">
    <citation type="journal article" date="2019" name="bioRxiv">
        <title>The Genome of the Zebra Mussel, Dreissena polymorpha: A Resource for Invasive Species Research.</title>
        <authorList>
            <person name="McCartney M.A."/>
            <person name="Auch B."/>
            <person name="Kono T."/>
            <person name="Mallez S."/>
            <person name="Zhang Y."/>
            <person name="Obille A."/>
            <person name="Becker A."/>
            <person name="Abrahante J.E."/>
            <person name="Garbe J."/>
            <person name="Badalamenti J.P."/>
            <person name="Herman A."/>
            <person name="Mangelson H."/>
            <person name="Liachko I."/>
            <person name="Sullivan S."/>
            <person name="Sone E.D."/>
            <person name="Koren S."/>
            <person name="Silverstein K.A.T."/>
            <person name="Beckman K.B."/>
            <person name="Gohl D.M."/>
        </authorList>
    </citation>
    <scope>NUCLEOTIDE SEQUENCE</scope>
    <source>
        <strain evidence="1">Duluth1</strain>
        <tissue evidence="1">Whole animal</tissue>
    </source>
</reference>
<accession>A0A9D4L6Q4</accession>
<dbReference type="AlphaFoldDB" id="A0A9D4L6Q4"/>
<name>A0A9D4L6Q4_DREPO</name>
<protein>
    <submittedName>
        <fullName evidence="1">Uncharacterized protein</fullName>
    </submittedName>
</protein>
<evidence type="ECO:0000313" key="2">
    <source>
        <dbReference type="Proteomes" id="UP000828390"/>
    </source>
</evidence>
<sequence>MRFEKIAADFMEPDVLISDIDSFEMSVLFAADNVDHNIVTLDGKGTFHGMGIIASITSGTRTYFLFPQKQTSVLNTRNKTKILSWSTGY</sequence>
<organism evidence="1 2">
    <name type="scientific">Dreissena polymorpha</name>
    <name type="common">Zebra mussel</name>
    <name type="synonym">Mytilus polymorpha</name>
    <dbReference type="NCBI Taxonomy" id="45954"/>
    <lineage>
        <taxon>Eukaryota</taxon>
        <taxon>Metazoa</taxon>
        <taxon>Spiralia</taxon>
        <taxon>Lophotrochozoa</taxon>
        <taxon>Mollusca</taxon>
        <taxon>Bivalvia</taxon>
        <taxon>Autobranchia</taxon>
        <taxon>Heteroconchia</taxon>
        <taxon>Euheterodonta</taxon>
        <taxon>Imparidentia</taxon>
        <taxon>Neoheterodontei</taxon>
        <taxon>Myida</taxon>
        <taxon>Dreissenoidea</taxon>
        <taxon>Dreissenidae</taxon>
        <taxon>Dreissena</taxon>
    </lineage>
</organism>
<proteinExistence type="predicted"/>
<comment type="caution">
    <text evidence="1">The sequence shown here is derived from an EMBL/GenBank/DDBJ whole genome shotgun (WGS) entry which is preliminary data.</text>
</comment>
<keyword evidence="2" id="KW-1185">Reference proteome</keyword>
<reference evidence="1" key="2">
    <citation type="submission" date="2020-11" db="EMBL/GenBank/DDBJ databases">
        <authorList>
            <person name="McCartney M.A."/>
            <person name="Auch B."/>
            <person name="Kono T."/>
            <person name="Mallez S."/>
            <person name="Becker A."/>
            <person name="Gohl D.M."/>
            <person name="Silverstein K.A.T."/>
            <person name="Koren S."/>
            <person name="Bechman K.B."/>
            <person name="Herman A."/>
            <person name="Abrahante J.E."/>
            <person name="Garbe J."/>
        </authorList>
    </citation>
    <scope>NUCLEOTIDE SEQUENCE</scope>
    <source>
        <strain evidence="1">Duluth1</strain>
        <tissue evidence="1">Whole animal</tissue>
    </source>
</reference>
<dbReference type="Proteomes" id="UP000828390">
    <property type="component" value="Unassembled WGS sequence"/>
</dbReference>
<gene>
    <name evidence="1" type="ORF">DPMN_094985</name>
</gene>